<accession>A0A3M2RFT3</accession>
<dbReference type="Proteomes" id="UP000265903">
    <property type="component" value="Unassembled WGS sequence"/>
</dbReference>
<dbReference type="Pfam" id="PF01464">
    <property type="entry name" value="SLT"/>
    <property type="match status" value="1"/>
</dbReference>
<gene>
    <name evidence="3" type="primary">slt</name>
    <name evidence="3" type="ORF">DOQ08_01483</name>
</gene>
<evidence type="ECO:0000313" key="3">
    <source>
        <dbReference type="EMBL" id="RMJ04163.1"/>
    </source>
</evidence>
<sequence>MSVGNNGTLKPQIQHSGHEMKSSLTTNKCFAIALITVIFGAANTGAVADTIKRVVHPDGRVEFTNVISKSQPRPSTKSETVYRYKDQHGVVAYSSQRPTHSDFDVISFHCYACDPNSTVDWRKTPLFLSPFKNEIKTAAKEFGVDPALVRAVIHAESAFNPQAISPVGAQGLMQLMPGTAKELGVKNPMQISENIRGGVNYLSQMLTRFKGDTRLATAAYNAGPGAVGRYKGIPPYAETKAYVERVGILHQRYTAH</sequence>
<dbReference type="InterPro" id="IPR000189">
    <property type="entry name" value="Transglyc_AS"/>
</dbReference>
<feature type="domain" description="Transglycosylase SLT" evidence="2">
    <location>
        <begin position="135"/>
        <end position="239"/>
    </location>
</feature>
<name>A0A3M2RFT3_9GAMM</name>
<dbReference type="GO" id="GO:0000270">
    <property type="term" value="P:peptidoglycan metabolic process"/>
    <property type="evidence" value="ECO:0007669"/>
    <property type="project" value="InterPro"/>
</dbReference>
<dbReference type="GO" id="GO:0008933">
    <property type="term" value="F:peptidoglycan lytic transglycosylase activity"/>
    <property type="evidence" value="ECO:0007669"/>
    <property type="project" value="InterPro"/>
</dbReference>
<dbReference type="EC" id="4.2.2.-" evidence="3"/>
<dbReference type="AlphaFoldDB" id="A0A3M2RFT3"/>
<keyword evidence="4" id="KW-1185">Reference proteome</keyword>
<comment type="similarity">
    <text evidence="1">Belongs to the transglycosylase Slt family.</text>
</comment>
<dbReference type="CDD" id="cd00254">
    <property type="entry name" value="LT-like"/>
    <property type="match status" value="1"/>
</dbReference>
<dbReference type="SUPFAM" id="SSF53955">
    <property type="entry name" value="Lysozyme-like"/>
    <property type="match status" value="1"/>
</dbReference>
<dbReference type="PROSITE" id="PS00922">
    <property type="entry name" value="TRANSGLYCOSYLASE"/>
    <property type="match status" value="1"/>
</dbReference>
<evidence type="ECO:0000256" key="1">
    <source>
        <dbReference type="ARBA" id="ARBA00007734"/>
    </source>
</evidence>
<evidence type="ECO:0000313" key="4">
    <source>
        <dbReference type="Proteomes" id="UP000265903"/>
    </source>
</evidence>
<evidence type="ECO:0000259" key="2">
    <source>
        <dbReference type="Pfam" id="PF01464"/>
    </source>
</evidence>
<reference evidence="3 4" key="1">
    <citation type="submission" date="2018-08" db="EMBL/GenBank/DDBJ databases">
        <title>Whole Genome Sequence of the Moderate Halophilic Marine Bacterium Marinobacter litoralis Sw-45.</title>
        <authorList>
            <person name="Musa H."/>
        </authorList>
    </citation>
    <scope>NUCLEOTIDE SEQUENCE [LARGE SCALE GENOMIC DNA]</scope>
    <source>
        <strain evidence="3 4">Sw-45</strain>
    </source>
</reference>
<comment type="caution">
    <text evidence="3">The sequence shown here is derived from an EMBL/GenBank/DDBJ whole genome shotgun (WGS) entry which is preliminary data.</text>
</comment>
<dbReference type="Gene3D" id="1.10.530.10">
    <property type="match status" value="1"/>
</dbReference>
<dbReference type="PANTHER" id="PTHR37423">
    <property type="entry name" value="SOLUBLE LYTIC MUREIN TRANSGLYCOSYLASE-RELATED"/>
    <property type="match status" value="1"/>
</dbReference>
<dbReference type="GO" id="GO:0016020">
    <property type="term" value="C:membrane"/>
    <property type="evidence" value="ECO:0007669"/>
    <property type="project" value="InterPro"/>
</dbReference>
<dbReference type="InterPro" id="IPR008258">
    <property type="entry name" value="Transglycosylase_SLT_dom_1"/>
</dbReference>
<organism evidence="3 4">
    <name type="scientific">Marinobacter litoralis</name>
    <dbReference type="NCBI Taxonomy" id="187981"/>
    <lineage>
        <taxon>Bacteria</taxon>
        <taxon>Pseudomonadati</taxon>
        <taxon>Pseudomonadota</taxon>
        <taxon>Gammaproteobacteria</taxon>
        <taxon>Pseudomonadales</taxon>
        <taxon>Marinobacteraceae</taxon>
        <taxon>Marinobacter</taxon>
    </lineage>
</organism>
<protein>
    <submittedName>
        <fullName evidence="3">Soluble lytic murein transglycosylase</fullName>
        <ecNumber evidence="3">4.2.2.-</ecNumber>
    </submittedName>
</protein>
<dbReference type="PANTHER" id="PTHR37423:SF2">
    <property type="entry name" value="MEMBRANE-BOUND LYTIC MUREIN TRANSGLYCOSYLASE C"/>
    <property type="match status" value="1"/>
</dbReference>
<dbReference type="EMBL" id="QMDL01000002">
    <property type="protein sequence ID" value="RMJ04163.1"/>
    <property type="molecule type" value="Genomic_DNA"/>
</dbReference>
<dbReference type="InterPro" id="IPR023346">
    <property type="entry name" value="Lysozyme-like_dom_sf"/>
</dbReference>
<keyword evidence="3" id="KW-0456">Lyase</keyword>
<proteinExistence type="inferred from homology"/>